<dbReference type="Gene3D" id="1.10.460.10">
    <property type="entry name" value="Topoisomerase I, domain 2"/>
    <property type="match status" value="1"/>
</dbReference>
<keyword evidence="3" id="KW-0479">Metal-binding</keyword>
<dbReference type="PRINTS" id="PR00417">
    <property type="entry name" value="PRTPISMRASEI"/>
</dbReference>
<keyword evidence="8 10" id="KW-0238">DNA-binding</keyword>
<dbReference type="Gene3D" id="3.30.65.10">
    <property type="entry name" value="Bacterial Topoisomerase I, domain 1"/>
    <property type="match status" value="1"/>
</dbReference>
<dbReference type="InterPro" id="IPR013826">
    <property type="entry name" value="Topo_IA_cen_sub3"/>
</dbReference>
<dbReference type="InterPro" id="IPR005733">
    <property type="entry name" value="TopoI_bac-type"/>
</dbReference>
<dbReference type="CDD" id="cd03363">
    <property type="entry name" value="TOPRIM_TopoIA_TopoI"/>
    <property type="match status" value="1"/>
</dbReference>
<dbReference type="InterPro" id="IPR034149">
    <property type="entry name" value="TOPRIM_TopoI"/>
</dbReference>
<evidence type="ECO:0000313" key="14">
    <source>
        <dbReference type="Proteomes" id="UP000184088"/>
    </source>
</evidence>
<dbReference type="Gene3D" id="2.70.20.10">
    <property type="entry name" value="Topoisomerase I, domain 3"/>
    <property type="match status" value="1"/>
</dbReference>
<comment type="subunit">
    <text evidence="10">Monomer.</text>
</comment>
<keyword evidence="6" id="KW-0460">Magnesium</keyword>
<dbReference type="Pfam" id="PF01396">
    <property type="entry name" value="Zn_ribbon_Top1"/>
    <property type="match status" value="3"/>
</dbReference>
<dbReference type="STRING" id="1121256.SAMN02746089_01071"/>
<dbReference type="InterPro" id="IPR028612">
    <property type="entry name" value="Topoisom_1_IA"/>
</dbReference>
<dbReference type="InterPro" id="IPR013498">
    <property type="entry name" value="Topo_IA_Znf"/>
</dbReference>
<feature type="site" description="Interaction with DNA" evidence="10">
    <location>
        <position position="490"/>
    </location>
</feature>
<dbReference type="GO" id="GO:0003917">
    <property type="term" value="F:DNA topoisomerase type I (single strand cut, ATP-independent) activity"/>
    <property type="evidence" value="ECO:0007669"/>
    <property type="project" value="UniProtKB-UniRule"/>
</dbReference>
<feature type="site" description="Interaction with DNA" evidence="10">
    <location>
        <position position="140"/>
    </location>
</feature>
<dbReference type="OrthoDB" id="9804262at2"/>
<name>A0A1M4XPX9_9THEO</name>
<comment type="catalytic activity">
    <reaction evidence="1 10">
        <text>ATP-independent breakage of single-stranded DNA, followed by passage and rejoining.</text>
        <dbReference type="EC" id="5.6.2.1"/>
    </reaction>
</comment>
<dbReference type="SMART" id="SM00436">
    <property type="entry name" value="TOP1Bc"/>
    <property type="match status" value="1"/>
</dbReference>
<dbReference type="PROSITE" id="PS52039">
    <property type="entry name" value="TOPO_IA_2"/>
    <property type="match status" value="1"/>
</dbReference>
<dbReference type="PANTHER" id="PTHR42785:SF1">
    <property type="entry name" value="DNA TOPOISOMERASE"/>
    <property type="match status" value="1"/>
</dbReference>
<dbReference type="Pfam" id="PF01131">
    <property type="entry name" value="Topoisom_bac"/>
    <property type="match status" value="1"/>
</dbReference>
<dbReference type="InterPro" id="IPR013497">
    <property type="entry name" value="Topo_IA_cen"/>
</dbReference>
<dbReference type="SUPFAM" id="SSF57783">
    <property type="entry name" value="Zinc beta-ribbon"/>
    <property type="match status" value="1"/>
</dbReference>
<evidence type="ECO:0000259" key="11">
    <source>
        <dbReference type="PROSITE" id="PS50880"/>
    </source>
</evidence>
<evidence type="ECO:0000256" key="2">
    <source>
        <dbReference type="ARBA" id="ARBA00009446"/>
    </source>
</evidence>
<feature type="site" description="Interaction with DNA" evidence="10">
    <location>
        <position position="155"/>
    </location>
</feature>
<keyword evidence="14" id="KW-1185">Reference proteome</keyword>
<dbReference type="HAMAP" id="MF_00952">
    <property type="entry name" value="Topoisom_1_prok"/>
    <property type="match status" value="1"/>
</dbReference>
<keyword evidence="4" id="KW-0863">Zinc-finger</keyword>
<dbReference type="PROSITE" id="PS00396">
    <property type="entry name" value="TOPO_IA_1"/>
    <property type="match status" value="1"/>
</dbReference>
<reference evidence="13 14" key="1">
    <citation type="submission" date="2016-11" db="EMBL/GenBank/DDBJ databases">
        <authorList>
            <person name="Jaros S."/>
            <person name="Januszkiewicz K."/>
            <person name="Wedrychowicz H."/>
        </authorList>
    </citation>
    <scope>NUCLEOTIDE SEQUENCE [LARGE SCALE GENOMIC DNA]</scope>
    <source>
        <strain evidence="13 14">DSM 17918</strain>
    </source>
</reference>
<dbReference type="InterPro" id="IPR003602">
    <property type="entry name" value="Topo_IA_DNA-bd_dom"/>
</dbReference>
<feature type="active site" description="O-(5'-phospho-DNA)-tyrosine intermediate" evidence="10">
    <location>
        <position position="298"/>
    </location>
</feature>
<feature type="domain" description="Toprim" evidence="11">
    <location>
        <begin position="3"/>
        <end position="113"/>
    </location>
</feature>
<evidence type="ECO:0000256" key="4">
    <source>
        <dbReference type="ARBA" id="ARBA00022771"/>
    </source>
</evidence>
<sequence length="691" mass="78624">MNKTLVIVESPAKAKTISKYLGRNYKVAASMGHVRDLPKSKMGIDIENDFEPTYITIRGKGEIIDKLKKEAKAADKVYLATDPDREGEAISWHLAQILNINPEDPCRIEFNEITKNTVRNAVKNPRAINHDLVNAQQARRVLDRLVGYLISPLLWENVKYGLSAGRVQSVAVRIICDRENEIKEFKPEEYWTITNVLSNGAKVFEAKFYGTDSEKIDLKNQEQVNEIIEELKNAQYVVTNVKRGEKKRNPAPPFTTSTLQQEASRKYGFTAKKTMLLAQQLYEGVEIQGEGSVGLITYIRTDSTRLSDDAKNEAYKFIQEQYGSDYAGEYKVKVKTSGKIQDAHEAIRPTSVLRKPEDVKSSLSRDQYRLYKLIWDRFVASQMAPAVYDTLTVDIKAGKYLFRASGSTIRFPGFMHVYLESTEDAPEEDNSMIPELKEGDILKLIEIRPQQHFTQPPPRYTEASLIKTLEEKGIGRPSTYAPIISTIQERGYVVKEGKVLVPTELGYIVNDIMLKYFKDIVDIGFTADMESKLDAVESGQIQWKDIIREFYERFSQELNDAKEKMGSYTIQDEETDIKCELCGRNMVIKHGRYGKFLACPGYPECKNTKPFYEEAGVACPECGGRVLIKKTRRGRTYYGCENNPTCGFMTWDRPTGERCPKCGGILVEKELKGEKMIRCSNKNCDYQGDIK</sequence>
<proteinExistence type="inferred from homology"/>
<dbReference type="AlphaFoldDB" id="A0A1M4XPX9"/>
<keyword evidence="9 10" id="KW-0413">Isomerase</keyword>
<feature type="region of interest" description="Interaction with DNA" evidence="10">
    <location>
        <begin position="163"/>
        <end position="168"/>
    </location>
</feature>
<feature type="site" description="Interaction with DNA" evidence="10">
    <location>
        <position position="143"/>
    </location>
</feature>
<dbReference type="GO" id="GO:0006265">
    <property type="term" value="P:DNA topological change"/>
    <property type="evidence" value="ECO:0007669"/>
    <property type="project" value="UniProtKB-UniRule"/>
</dbReference>
<dbReference type="InterPro" id="IPR023405">
    <property type="entry name" value="Topo_IA_core_domain"/>
</dbReference>
<dbReference type="InterPro" id="IPR006171">
    <property type="entry name" value="TOPRIM_dom"/>
</dbReference>
<evidence type="ECO:0000256" key="5">
    <source>
        <dbReference type="ARBA" id="ARBA00022833"/>
    </source>
</evidence>
<accession>A0A1M4XPX9</accession>
<evidence type="ECO:0000256" key="10">
    <source>
        <dbReference type="HAMAP-Rule" id="MF_00952"/>
    </source>
</evidence>
<organism evidence="13 14">
    <name type="scientific">Caldanaerobius fijiensis DSM 17918</name>
    <dbReference type="NCBI Taxonomy" id="1121256"/>
    <lineage>
        <taxon>Bacteria</taxon>
        <taxon>Bacillati</taxon>
        <taxon>Bacillota</taxon>
        <taxon>Clostridia</taxon>
        <taxon>Thermoanaerobacterales</taxon>
        <taxon>Thermoanaerobacteraceae</taxon>
        <taxon>Caldanaerobius</taxon>
    </lineage>
</organism>
<feature type="site" description="Interaction with DNA" evidence="10">
    <location>
        <position position="33"/>
    </location>
</feature>
<gene>
    <name evidence="10" type="primary">topA</name>
    <name evidence="13" type="ORF">SAMN02746089_01071</name>
</gene>
<dbReference type="InterPro" id="IPR003601">
    <property type="entry name" value="Topo_IA_2"/>
</dbReference>
<dbReference type="EMBL" id="FQVH01000008">
    <property type="protein sequence ID" value="SHE95426.1"/>
    <property type="molecule type" value="Genomic_DNA"/>
</dbReference>
<comment type="similarity">
    <text evidence="2 10">Belongs to the type IA topoisomerase family.</text>
</comment>
<evidence type="ECO:0000256" key="7">
    <source>
        <dbReference type="ARBA" id="ARBA00023029"/>
    </source>
</evidence>
<dbReference type="PANTHER" id="PTHR42785">
    <property type="entry name" value="DNA TOPOISOMERASE, TYPE IA, CORE"/>
    <property type="match status" value="1"/>
</dbReference>
<comment type="function">
    <text evidence="10">Releases the supercoiling and torsional tension of DNA, which is introduced during the DNA replication and transcription, by transiently cleaving and rejoining one strand of the DNA duplex. Introduces a single-strand break via transesterification at a target site in duplex DNA. The scissile phosphodiester is attacked by the catalytic tyrosine of the enzyme, resulting in the formation of a DNA-(5'-phosphotyrosyl)-enzyme intermediate and the expulsion of a 3'-OH DNA strand. The free DNA strand then undergoes passage around the unbroken strand, thus removing DNA supercoils. Finally, in the religation step, the DNA 3'-OH attacks the covalent intermediate to expel the active-site tyrosine and restore the DNA phosphodiester backbone.</text>
</comment>
<dbReference type="SMART" id="SM00437">
    <property type="entry name" value="TOP1Ac"/>
    <property type="match status" value="1"/>
</dbReference>
<dbReference type="SMART" id="SM00493">
    <property type="entry name" value="TOPRIM"/>
    <property type="match status" value="1"/>
</dbReference>
<feature type="site" description="Interaction with DNA" evidence="10">
    <location>
        <position position="139"/>
    </location>
</feature>
<dbReference type="InterPro" id="IPR013825">
    <property type="entry name" value="Topo_IA_cen_sub2"/>
</dbReference>
<dbReference type="GO" id="GO:0008270">
    <property type="term" value="F:zinc ion binding"/>
    <property type="evidence" value="ECO:0007669"/>
    <property type="project" value="UniProtKB-KW"/>
</dbReference>
<evidence type="ECO:0000256" key="6">
    <source>
        <dbReference type="ARBA" id="ARBA00022842"/>
    </source>
</evidence>
<dbReference type="GO" id="GO:0005694">
    <property type="term" value="C:chromosome"/>
    <property type="evidence" value="ECO:0007669"/>
    <property type="project" value="InterPro"/>
</dbReference>
<dbReference type="InterPro" id="IPR023406">
    <property type="entry name" value="Topo_IA_AS"/>
</dbReference>
<dbReference type="Proteomes" id="UP000184088">
    <property type="component" value="Unassembled WGS sequence"/>
</dbReference>
<dbReference type="RefSeq" id="WP_073342404.1">
    <property type="nucleotide sequence ID" value="NZ_FQVH01000008.1"/>
</dbReference>
<evidence type="ECO:0000256" key="8">
    <source>
        <dbReference type="ARBA" id="ARBA00023125"/>
    </source>
</evidence>
<dbReference type="PROSITE" id="PS50880">
    <property type="entry name" value="TOPRIM"/>
    <property type="match status" value="1"/>
</dbReference>
<evidence type="ECO:0000256" key="1">
    <source>
        <dbReference type="ARBA" id="ARBA00000213"/>
    </source>
</evidence>
<protein>
    <recommendedName>
        <fullName evidence="10">DNA topoisomerase 1</fullName>
        <ecNumber evidence="10">5.6.2.1</ecNumber>
    </recommendedName>
    <alternativeName>
        <fullName evidence="10">DNA topoisomerase I</fullName>
    </alternativeName>
</protein>
<evidence type="ECO:0000256" key="9">
    <source>
        <dbReference type="ARBA" id="ARBA00023235"/>
    </source>
</evidence>
<dbReference type="CDD" id="cd00186">
    <property type="entry name" value="TOP1Ac"/>
    <property type="match status" value="1"/>
</dbReference>
<dbReference type="GO" id="GO:0003677">
    <property type="term" value="F:DNA binding"/>
    <property type="evidence" value="ECO:0007669"/>
    <property type="project" value="UniProtKB-KW"/>
</dbReference>
<dbReference type="EC" id="5.6.2.1" evidence="10"/>
<feature type="site" description="Interaction with DNA" evidence="10">
    <location>
        <position position="300"/>
    </location>
</feature>
<dbReference type="InterPro" id="IPR013824">
    <property type="entry name" value="Topo_IA_cen_sub1"/>
</dbReference>
<keyword evidence="5" id="KW-0862">Zinc</keyword>
<evidence type="ECO:0000259" key="12">
    <source>
        <dbReference type="PROSITE" id="PS52039"/>
    </source>
</evidence>
<dbReference type="Pfam" id="PF01751">
    <property type="entry name" value="Toprim"/>
    <property type="match status" value="1"/>
</dbReference>
<feature type="site" description="Interaction with DNA" evidence="10">
    <location>
        <position position="148"/>
    </location>
</feature>
<dbReference type="SUPFAM" id="SSF56712">
    <property type="entry name" value="Prokaryotic type I DNA topoisomerase"/>
    <property type="match status" value="1"/>
</dbReference>
<dbReference type="InterPro" id="IPR000380">
    <property type="entry name" value="Topo_IA"/>
</dbReference>
<keyword evidence="7 10" id="KW-0799">Topoisomerase</keyword>
<feature type="domain" description="Topo IA-type catalytic" evidence="12">
    <location>
        <begin position="129"/>
        <end position="558"/>
    </location>
</feature>
<evidence type="ECO:0000313" key="13">
    <source>
        <dbReference type="EMBL" id="SHE95426.1"/>
    </source>
</evidence>
<dbReference type="Gene3D" id="1.10.290.10">
    <property type="entry name" value="Topoisomerase I, domain 4"/>
    <property type="match status" value="1"/>
</dbReference>
<evidence type="ECO:0000256" key="3">
    <source>
        <dbReference type="ARBA" id="ARBA00022723"/>
    </source>
</evidence>
<dbReference type="Gene3D" id="3.40.50.140">
    <property type="match status" value="1"/>
</dbReference>
<dbReference type="NCBIfam" id="TIGR01051">
    <property type="entry name" value="topA_bact"/>
    <property type="match status" value="1"/>
</dbReference>